<dbReference type="EMBL" id="CP046171">
    <property type="protein sequence ID" value="QIS04980.1"/>
    <property type="molecule type" value="Genomic_DNA"/>
</dbReference>
<evidence type="ECO:0000313" key="3">
    <source>
        <dbReference type="Proteomes" id="UP000501705"/>
    </source>
</evidence>
<name>A0A6G9XVU8_NOCBR</name>
<feature type="region of interest" description="Disordered" evidence="1">
    <location>
        <begin position="212"/>
        <end position="282"/>
    </location>
</feature>
<organism evidence="2 3">
    <name type="scientific">Nocardia brasiliensis</name>
    <dbReference type="NCBI Taxonomy" id="37326"/>
    <lineage>
        <taxon>Bacteria</taxon>
        <taxon>Bacillati</taxon>
        <taxon>Actinomycetota</taxon>
        <taxon>Actinomycetes</taxon>
        <taxon>Mycobacteriales</taxon>
        <taxon>Nocardiaceae</taxon>
        <taxon>Nocardia</taxon>
    </lineage>
</organism>
<sequence>MTASDLFTSTRLPILGRAATQQVVRELTAPAADPRTGSLRVTGDPGGTFEVIRGRVADVRSPGAPGVPELLTRPGRRDIGDAELRAVTMLAAVDGAFAIAAGWIERCSWDRGDDDMPGDGAHLEPDWLLTETERRLCALSHGRVSPHRNRLLPTALGTSLRAEGASGLRQEILRQVNGERSCRDIAFLLCRSLYAVSVEVSRMLAEDLLVVPPPRHDASGPNPAPRSGMKALPRRRRGASGINDMLPPRAPQAVHPATPRRGTATSDVTVHKPPKAESEGKQ</sequence>
<gene>
    <name evidence="2" type="ORF">F5X71_24020</name>
</gene>
<proteinExistence type="predicted"/>
<evidence type="ECO:0008006" key="4">
    <source>
        <dbReference type="Google" id="ProtNLM"/>
    </source>
</evidence>
<evidence type="ECO:0000256" key="1">
    <source>
        <dbReference type="SAM" id="MobiDB-lite"/>
    </source>
</evidence>
<protein>
    <recommendedName>
        <fullName evidence="4">MarR family transcriptional regulator</fullName>
    </recommendedName>
</protein>
<dbReference type="RefSeq" id="WP_167464078.1">
    <property type="nucleotide sequence ID" value="NZ_CP046171.1"/>
</dbReference>
<dbReference type="AlphaFoldDB" id="A0A6G9XVU8"/>
<evidence type="ECO:0000313" key="2">
    <source>
        <dbReference type="EMBL" id="QIS04980.1"/>
    </source>
</evidence>
<accession>A0A6G9XVU8</accession>
<dbReference type="Proteomes" id="UP000501705">
    <property type="component" value="Chromosome"/>
</dbReference>
<reference evidence="2 3" key="1">
    <citation type="journal article" date="2019" name="ACS Chem. Biol.">
        <title>Identification and Mobilization of a Cryptic Antibiotic Biosynthesis Gene Locus from a Human-Pathogenic Nocardia Isolate.</title>
        <authorList>
            <person name="Herisse M."/>
            <person name="Ishida K."/>
            <person name="Porter J.L."/>
            <person name="Howden B."/>
            <person name="Hertweck C."/>
            <person name="Stinear T.P."/>
            <person name="Pidot S.J."/>
        </authorList>
    </citation>
    <scope>NUCLEOTIDE SEQUENCE [LARGE SCALE GENOMIC DNA]</scope>
    <source>
        <strain evidence="2 3">AUSMDU00024985</strain>
    </source>
</reference>